<organism evidence="8 9">
    <name type="scientific">Coccidioides posadasii RMSCC 3488</name>
    <dbReference type="NCBI Taxonomy" id="454284"/>
    <lineage>
        <taxon>Eukaryota</taxon>
        <taxon>Fungi</taxon>
        <taxon>Dikarya</taxon>
        <taxon>Ascomycota</taxon>
        <taxon>Pezizomycotina</taxon>
        <taxon>Eurotiomycetes</taxon>
        <taxon>Eurotiomycetidae</taxon>
        <taxon>Onygenales</taxon>
        <taxon>Onygenaceae</taxon>
        <taxon>Coccidioides</taxon>
    </lineage>
</organism>
<evidence type="ECO:0000256" key="1">
    <source>
        <dbReference type="ARBA" id="ARBA00004173"/>
    </source>
</evidence>
<evidence type="ECO:0000256" key="7">
    <source>
        <dbReference type="RuleBase" id="RU364114"/>
    </source>
</evidence>
<accession>A0A0J6F8L2</accession>
<evidence type="ECO:0000313" key="8">
    <source>
        <dbReference type="EMBL" id="KMM69361.1"/>
    </source>
</evidence>
<dbReference type="EMBL" id="DS268111">
    <property type="protein sequence ID" value="KMM69361.1"/>
    <property type="molecule type" value="Genomic_DNA"/>
</dbReference>
<evidence type="ECO:0000256" key="6">
    <source>
        <dbReference type="ARBA" id="ARBA00048612"/>
    </source>
</evidence>
<dbReference type="PANTHER" id="PTHR12049">
    <property type="entry name" value="PROTEIN ARGININE METHYLTRANSFERASE NDUFAF7, MITOCHONDRIAL"/>
    <property type="match status" value="1"/>
</dbReference>
<dbReference type="PANTHER" id="PTHR12049:SF7">
    <property type="entry name" value="PROTEIN ARGININE METHYLTRANSFERASE NDUFAF7, MITOCHONDRIAL"/>
    <property type="match status" value="1"/>
</dbReference>
<dbReference type="GO" id="GO:0032259">
    <property type="term" value="P:methylation"/>
    <property type="evidence" value="ECO:0007669"/>
    <property type="project" value="UniProtKB-KW"/>
</dbReference>
<keyword evidence="3 7" id="KW-0489">Methyltransferase</keyword>
<comment type="catalytic activity">
    <reaction evidence="6 7">
        <text>L-arginyl-[protein] + 2 S-adenosyl-L-methionine = N(omega),N(omega)'-dimethyl-L-arginyl-[protein] + 2 S-adenosyl-L-homocysteine + 2 H(+)</text>
        <dbReference type="Rhea" id="RHEA:48108"/>
        <dbReference type="Rhea" id="RHEA-COMP:10532"/>
        <dbReference type="Rhea" id="RHEA-COMP:11992"/>
        <dbReference type="ChEBI" id="CHEBI:15378"/>
        <dbReference type="ChEBI" id="CHEBI:29965"/>
        <dbReference type="ChEBI" id="CHEBI:57856"/>
        <dbReference type="ChEBI" id="CHEBI:59789"/>
        <dbReference type="ChEBI" id="CHEBI:88221"/>
        <dbReference type="EC" id="2.1.1.320"/>
    </reaction>
</comment>
<comment type="subcellular location">
    <subcellularLocation>
        <location evidence="1 7">Mitochondrion</location>
    </subcellularLocation>
</comment>
<name>A0A0J6F8L2_COCPO</name>
<gene>
    <name evidence="8" type="ORF">CPAG_05677</name>
</gene>
<dbReference type="GO" id="GO:0005739">
    <property type="term" value="C:mitochondrion"/>
    <property type="evidence" value="ECO:0007669"/>
    <property type="project" value="UniProtKB-SubCell"/>
</dbReference>
<reference evidence="9" key="3">
    <citation type="journal article" date="2010" name="Genome Res.">
        <title>Population genomic sequencing of Coccidioides fungi reveals recent hybridization and transposon control.</title>
        <authorList>
            <person name="Neafsey D.E."/>
            <person name="Barker B.M."/>
            <person name="Sharpton T.J."/>
            <person name="Stajich J.E."/>
            <person name="Park D.J."/>
            <person name="Whiston E."/>
            <person name="Hung C.-Y."/>
            <person name="McMahan C."/>
            <person name="White J."/>
            <person name="Sykes S."/>
            <person name="Heiman D."/>
            <person name="Young S."/>
            <person name="Zeng Q."/>
            <person name="Abouelleil A."/>
            <person name="Aftuck L."/>
            <person name="Bessette D."/>
            <person name="Brown A."/>
            <person name="FitzGerald M."/>
            <person name="Lui A."/>
            <person name="Macdonald J.P."/>
            <person name="Priest M."/>
            <person name="Orbach M.J."/>
            <person name="Galgiani J.N."/>
            <person name="Kirkland T.N."/>
            <person name="Cole G.T."/>
            <person name="Birren B.W."/>
            <person name="Henn M.R."/>
            <person name="Taylor J.W."/>
            <person name="Rounsley S.D."/>
        </authorList>
    </citation>
    <scope>NUCLEOTIDE SEQUENCE [LARGE SCALE GENOMIC DNA]</scope>
    <source>
        <strain evidence="9">RMSCC 3488</strain>
    </source>
</reference>
<proteinExistence type="inferred from homology"/>
<dbReference type="AlphaFoldDB" id="A0A0J6F8L2"/>
<keyword evidence="4 7" id="KW-0808">Transferase</keyword>
<reference evidence="9" key="2">
    <citation type="journal article" date="2009" name="Genome Res.">
        <title>Comparative genomic analyses of the human fungal pathogens Coccidioides and their relatives.</title>
        <authorList>
            <person name="Sharpton T.J."/>
            <person name="Stajich J.E."/>
            <person name="Rounsley S.D."/>
            <person name="Gardner M.J."/>
            <person name="Wortman J.R."/>
            <person name="Jordar V.S."/>
            <person name="Maiti R."/>
            <person name="Kodira C.D."/>
            <person name="Neafsey D.E."/>
            <person name="Zeng Q."/>
            <person name="Hung C.-Y."/>
            <person name="McMahan C."/>
            <person name="Muszewska A."/>
            <person name="Grynberg M."/>
            <person name="Mandel M.A."/>
            <person name="Kellner E.M."/>
            <person name="Barker B.M."/>
            <person name="Galgiani J.N."/>
            <person name="Orbach M.J."/>
            <person name="Kirkland T.N."/>
            <person name="Cole G.T."/>
            <person name="Henn M.R."/>
            <person name="Birren B.W."/>
            <person name="Taylor J.W."/>
        </authorList>
    </citation>
    <scope>NUCLEOTIDE SEQUENCE [LARGE SCALE GENOMIC DNA]</scope>
    <source>
        <strain evidence="9">RMSCC 3488</strain>
    </source>
</reference>
<sequence>MSNGATQIVNRLARASRCSRLATPSAAKRYLSSAPQRQWSTPLAKTIADVINTAGPISIAAYMRQCLTSPEGGYYTSRGSTGVEVFGRRGDFVTSPEISQMFGELLGVWMVTEWMAQGRRSRGVQLIEVGPGRGTLMADMLRSVRNFKSFSSSIEAVYLVEASPTLRDIQKQMLCGDAPMEEIEVGYRSTSKHLGVPVVWTEHIRSLPQGDNDVPFIIAHEFFDALPIHAFQCVASPPSETIITPTGPTTLRQPLSSSPTQWRELVVSVNPASQMHAENRLEFRLSLAKTSTPASMVMPEMSERYKALKSTRGSTIEISPESQGYVQEFARRIGGHSNSKIPTTRKPAGAALILDYGPSHSIPVNSLRGIKDHKLVSPFTSPGQVDLSADVDFIALADSAISASPGVEVHGPTEQGSFLHSLGISERAAQLMKRAEDETKRKNIEAGWKRLVERGGGGMGRIYKAMAIIPEAGGMRRPVGFGGQVPA</sequence>
<dbReference type="Gene3D" id="3.40.50.12710">
    <property type="match status" value="1"/>
</dbReference>
<dbReference type="SUPFAM" id="SSF53335">
    <property type="entry name" value="S-adenosyl-L-methionine-dependent methyltransferases"/>
    <property type="match status" value="1"/>
</dbReference>
<evidence type="ECO:0000256" key="3">
    <source>
        <dbReference type="ARBA" id="ARBA00022603"/>
    </source>
</evidence>
<dbReference type="OrthoDB" id="5595109at2759"/>
<dbReference type="GO" id="GO:0032981">
    <property type="term" value="P:mitochondrial respiratory chain complex I assembly"/>
    <property type="evidence" value="ECO:0007669"/>
    <property type="project" value="TreeGrafter"/>
</dbReference>
<dbReference type="InterPro" id="IPR029063">
    <property type="entry name" value="SAM-dependent_MTases_sf"/>
</dbReference>
<reference evidence="8 9" key="1">
    <citation type="submission" date="2007-06" db="EMBL/GenBank/DDBJ databases">
        <title>The Genome Sequence of Coccidioides posadasii RMSCC_3488.</title>
        <authorList>
            <consortium name="Coccidioides Genome Resources Consortium"/>
            <consortium name="The Broad Institute Genome Sequencing Platform"/>
            <person name="Henn M.R."/>
            <person name="Sykes S."/>
            <person name="Young S."/>
            <person name="Jaffe D."/>
            <person name="Berlin A."/>
            <person name="Alvarez P."/>
            <person name="Butler J."/>
            <person name="Gnerre S."/>
            <person name="Grabherr M."/>
            <person name="Mauceli E."/>
            <person name="Brockman W."/>
            <person name="Kodira C."/>
            <person name="Alvarado L."/>
            <person name="Zeng Q."/>
            <person name="Crawford M."/>
            <person name="Antoine C."/>
            <person name="Devon K."/>
            <person name="Galgiani J."/>
            <person name="Orsborn K."/>
            <person name="Lewis M.L."/>
            <person name="Nusbaum C."/>
            <person name="Galagan J."/>
            <person name="Birren B."/>
        </authorList>
    </citation>
    <scope>NUCLEOTIDE SEQUENCE [LARGE SCALE GENOMIC DNA]</scope>
    <source>
        <strain evidence="8 9">RMSCC 3488</strain>
    </source>
</reference>
<dbReference type="Pfam" id="PF02636">
    <property type="entry name" value="Methyltransf_28"/>
    <property type="match status" value="1"/>
</dbReference>
<dbReference type="GO" id="GO:0035243">
    <property type="term" value="F:protein-arginine omega-N symmetric methyltransferase activity"/>
    <property type="evidence" value="ECO:0007669"/>
    <property type="project" value="UniProtKB-EC"/>
</dbReference>
<dbReference type="FunFam" id="3.40.50.12710:FF:000004">
    <property type="entry name" value="Protein arginine methyltransferase NDUFAF7"/>
    <property type="match status" value="1"/>
</dbReference>
<dbReference type="Proteomes" id="UP000054567">
    <property type="component" value="Unassembled WGS sequence"/>
</dbReference>
<evidence type="ECO:0000313" key="9">
    <source>
        <dbReference type="Proteomes" id="UP000054567"/>
    </source>
</evidence>
<comment type="similarity">
    <text evidence="2 7">Belongs to the NDUFAF7 family.</text>
</comment>
<comment type="function">
    <text evidence="7">Arginine methyltransferase involved in the assembly or stability of mitochondrial NADH:ubiquinone oxidoreductase complex (complex I).</text>
</comment>
<keyword evidence="5 7" id="KW-0496">Mitochondrion</keyword>
<dbReference type="InterPro" id="IPR003788">
    <property type="entry name" value="NDUFAF7"/>
</dbReference>
<dbReference type="VEuPathDB" id="FungiDB:CPAG_05677"/>
<evidence type="ECO:0000256" key="4">
    <source>
        <dbReference type="ARBA" id="ARBA00022679"/>
    </source>
</evidence>
<dbReference type="EC" id="2.1.1.320" evidence="7"/>
<dbReference type="InterPro" id="IPR038375">
    <property type="entry name" value="NDUFAF7_sf"/>
</dbReference>
<evidence type="ECO:0000256" key="5">
    <source>
        <dbReference type="ARBA" id="ARBA00023128"/>
    </source>
</evidence>
<protein>
    <recommendedName>
        <fullName evidence="7">Protein arginine methyltransferase NDUFAF7</fullName>
        <ecNumber evidence="7">2.1.1.320</ecNumber>
    </recommendedName>
</protein>
<evidence type="ECO:0000256" key="2">
    <source>
        <dbReference type="ARBA" id="ARBA00005891"/>
    </source>
</evidence>